<feature type="transmembrane region" description="Helical" evidence="8">
    <location>
        <begin position="218"/>
        <end position="242"/>
    </location>
</feature>
<comment type="caution">
    <text evidence="11">The sequence shown here is derived from an EMBL/GenBank/DDBJ whole genome shotgun (WGS) entry which is preliminary data.</text>
</comment>
<dbReference type="Proteomes" id="UP001472677">
    <property type="component" value="Unassembled WGS sequence"/>
</dbReference>
<dbReference type="Gene3D" id="3.30.200.20">
    <property type="entry name" value="Phosphorylase Kinase, domain 1"/>
    <property type="match status" value="1"/>
</dbReference>
<evidence type="ECO:0000259" key="9">
    <source>
        <dbReference type="PROSITE" id="PS50011"/>
    </source>
</evidence>
<dbReference type="InterPro" id="IPR018392">
    <property type="entry name" value="LysM"/>
</dbReference>
<dbReference type="PANTHER" id="PTHR46204">
    <property type="entry name" value="CHITIN ELICITOR RECEPTOR KINASE 1-RELATED"/>
    <property type="match status" value="1"/>
</dbReference>
<sequence>MCSEDLGNSEKLVGLIILTCLSWTSHSLPCNVSLAESCPASLYYVPKTMKTLDETAALFRVNSNAVNRTVDGFLVAITCSCLALHGEFTSHLDYQVQPDDTWDRISSKFGSFVVEKHDETLIPSQTVTLDILCGCSQNASTVTYKVTMGDTLYTICSRFGADQNKTAELNMIGNPELIHNGQGNKFVLLHFPFGTLLPEVLFHLLADSSAQKTSKFRIYAIVGAILAAFAIILLTVILVLWMKYNKKRNQQPKPYSRMMDNTHSSFDSRTSLTKSGESPVFSFSYDKAIEFPYNEVCDATSNFSSSLKIGQGSYGSVYLGKIRGNIKLIGYAAGGDSLFLVYEYARNGALSDHLHGSTGRGYNALGWTMRVRIALDAAKGLEYIHKHTKPYYVHRDVKTSNILLDSSFRAKQISDFGLVKLLDHSPEVGAAVSRIVGTFGYLSPEYVRDGRVTTKSDVYAFGVVLMELLTGQPALSRDASPGNNRSIEHRTVVDYVLPALNDNENLMIKLAKCIDPNLTDYQKDSVLQMALLSKDCVDDNWRQRPDMSGVVFRLSHILASTEEWESQHCSRTEP</sequence>
<evidence type="ECO:0000256" key="5">
    <source>
        <dbReference type="ARBA" id="ARBA00022989"/>
    </source>
</evidence>
<name>A0ABR2GIA7_9ROSI</name>
<evidence type="ECO:0000256" key="3">
    <source>
        <dbReference type="ARBA" id="ARBA00022692"/>
    </source>
</evidence>
<evidence type="ECO:0000256" key="2">
    <source>
        <dbReference type="ARBA" id="ARBA00022475"/>
    </source>
</evidence>
<accession>A0ABR2GIA7</accession>
<evidence type="ECO:0008006" key="13">
    <source>
        <dbReference type="Google" id="ProtNLM"/>
    </source>
</evidence>
<evidence type="ECO:0000259" key="10">
    <source>
        <dbReference type="PROSITE" id="PS51782"/>
    </source>
</evidence>
<dbReference type="Pfam" id="PF01476">
    <property type="entry name" value="LysM"/>
    <property type="match status" value="1"/>
</dbReference>
<dbReference type="PANTHER" id="PTHR46204:SF5">
    <property type="entry name" value="PROTEIN KINASE DOMAIN-CONTAINING PROTEIN"/>
    <property type="match status" value="1"/>
</dbReference>
<feature type="transmembrane region" description="Helical" evidence="8">
    <location>
        <begin position="186"/>
        <end position="206"/>
    </location>
</feature>
<comment type="subcellular location">
    <subcellularLocation>
        <location evidence="1">Cell membrane</location>
        <topology evidence="1">Single-pass membrane protein</topology>
    </subcellularLocation>
</comment>
<protein>
    <recommendedName>
        <fullName evidence="13">LysM domain receptor-like kinase 3</fullName>
    </recommendedName>
</protein>
<dbReference type="InterPro" id="IPR008271">
    <property type="entry name" value="Ser/Thr_kinase_AS"/>
</dbReference>
<dbReference type="Pfam" id="PF00069">
    <property type="entry name" value="Pkinase"/>
    <property type="match status" value="1"/>
</dbReference>
<gene>
    <name evidence="11" type="ORF">V6N12_052366</name>
</gene>
<dbReference type="PROSITE" id="PS50011">
    <property type="entry name" value="PROTEIN_KINASE_DOM"/>
    <property type="match status" value="1"/>
</dbReference>
<keyword evidence="6 8" id="KW-0472">Membrane</keyword>
<dbReference type="Gene3D" id="3.10.350.10">
    <property type="entry name" value="LysM domain"/>
    <property type="match status" value="1"/>
</dbReference>
<dbReference type="InterPro" id="IPR000719">
    <property type="entry name" value="Prot_kinase_dom"/>
</dbReference>
<dbReference type="InterPro" id="IPR044812">
    <property type="entry name" value="CERK1/LYK3-like"/>
</dbReference>
<dbReference type="InterPro" id="IPR011009">
    <property type="entry name" value="Kinase-like_dom_sf"/>
</dbReference>
<keyword evidence="3 8" id="KW-0812">Transmembrane</keyword>
<feature type="domain" description="LysM" evidence="10">
    <location>
        <begin position="142"/>
        <end position="186"/>
    </location>
</feature>
<evidence type="ECO:0000313" key="12">
    <source>
        <dbReference type="Proteomes" id="UP001472677"/>
    </source>
</evidence>
<dbReference type="EMBL" id="JBBPBM010000001">
    <property type="protein sequence ID" value="KAK8602560.1"/>
    <property type="molecule type" value="Genomic_DNA"/>
</dbReference>
<dbReference type="SMART" id="SM00220">
    <property type="entry name" value="S_TKc"/>
    <property type="match status" value="1"/>
</dbReference>
<keyword evidence="12" id="KW-1185">Reference proteome</keyword>
<proteinExistence type="predicted"/>
<reference evidence="11 12" key="1">
    <citation type="journal article" date="2024" name="G3 (Bethesda)">
        <title>Genome assembly of Hibiscus sabdariffa L. provides insights into metabolisms of medicinal natural products.</title>
        <authorList>
            <person name="Kim T."/>
        </authorList>
    </citation>
    <scope>NUCLEOTIDE SEQUENCE [LARGE SCALE GENOMIC DNA]</scope>
    <source>
        <strain evidence="11">TK-2024</strain>
        <tissue evidence="11">Old leaves</tissue>
    </source>
</reference>
<dbReference type="Gene3D" id="1.10.510.10">
    <property type="entry name" value="Transferase(Phosphotransferase) domain 1"/>
    <property type="match status" value="1"/>
</dbReference>
<dbReference type="InterPro" id="IPR036779">
    <property type="entry name" value="LysM_dom_sf"/>
</dbReference>
<keyword evidence="7" id="KW-1015">Disulfide bond</keyword>
<dbReference type="PROSITE" id="PS51782">
    <property type="entry name" value="LYSM"/>
    <property type="match status" value="1"/>
</dbReference>
<organism evidence="11 12">
    <name type="scientific">Hibiscus sabdariffa</name>
    <name type="common">roselle</name>
    <dbReference type="NCBI Taxonomy" id="183260"/>
    <lineage>
        <taxon>Eukaryota</taxon>
        <taxon>Viridiplantae</taxon>
        <taxon>Streptophyta</taxon>
        <taxon>Embryophyta</taxon>
        <taxon>Tracheophyta</taxon>
        <taxon>Spermatophyta</taxon>
        <taxon>Magnoliopsida</taxon>
        <taxon>eudicotyledons</taxon>
        <taxon>Gunneridae</taxon>
        <taxon>Pentapetalae</taxon>
        <taxon>rosids</taxon>
        <taxon>malvids</taxon>
        <taxon>Malvales</taxon>
        <taxon>Malvaceae</taxon>
        <taxon>Malvoideae</taxon>
        <taxon>Hibiscus</taxon>
    </lineage>
</organism>
<evidence type="ECO:0000256" key="1">
    <source>
        <dbReference type="ARBA" id="ARBA00004162"/>
    </source>
</evidence>
<evidence type="ECO:0000256" key="6">
    <source>
        <dbReference type="ARBA" id="ARBA00023136"/>
    </source>
</evidence>
<keyword evidence="2" id="KW-1003">Cell membrane</keyword>
<evidence type="ECO:0000256" key="8">
    <source>
        <dbReference type="SAM" id="Phobius"/>
    </source>
</evidence>
<dbReference type="CDD" id="cd00118">
    <property type="entry name" value="LysM"/>
    <property type="match status" value="1"/>
</dbReference>
<keyword evidence="5 8" id="KW-1133">Transmembrane helix</keyword>
<evidence type="ECO:0000313" key="11">
    <source>
        <dbReference type="EMBL" id="KAK8602560.1"/>
    </source>
</evidence>
<dbReference type="SUPFAM" id="SSF56112">
    <property type="entry name" value="Protein kinase-like (PK-like)"/>
    <property type="match status" value="1"/>
</dbReference>
<keyword evidence="4" id="KW-0732">Signal</keyword>
<feature type="domain" description="Protein kinase" evidence="9">
    <location>
        <begin position="266"/>
        <end position="559"/>
    </location>
</feature>
<dbReference type="PROSITE" id="PS00108">
    <property type="entry name" value="PROTEIN_KINASE_ST"/>
    <property type="match status" value="1"/>
</dbReference>
<evidence type="ECO:0000256" key="7">
    <source>
        <dbReference type="ARBA" id="ARBA00023157"/>
    </source>
</evidence>
<evidence type="ECO:0000256" key="4">
    <source>
        <dbReference type="ARBA" id="ARBA00022729"/>
    </source>
</evidence>